<feature type="compositionally biased region" description="Polar residues" evidence="1">
    <location>
        <begin position="1"/>
        <end position="13"/>
    </location>
</feature>
<proteinExistence type="predicted"/>
<feature type="compositionally biased region" description="Low complexity" evidence="1">
    <location>
        <begin position="20"/>
        <end position="32"/>
    </location>
</feature>
<keyword evidence="3" id="KW-1185">Reference proteome</keyword>
<feature type="region of interest" description="Disordered" evidence="1">
    <location>
        <begin position="1"/>
        <end position="35"/>
    </location>
</feature>
<evidence type="ECO:0000313" key="2">
    <source>
        <dbReference type="EMBL" id="KAL1204164.1"/>
    </source>
</evidence>
<reference evidence="2 3" key="1">
    <citation type="submission" date="2024-04" db="EMBL/GenBank/DDBJ databases">
        <title>Genome assembly C_amara_ONT_v2.</title>
        <authorList>
            <person name="Yant L."/>
            <person name="Moore C."/>
            <person name="Slenker M."/>
        </authorList>
    </citation>
    <scope>NUCLEOTIDE SEQUENCE [LARGE SCALE GENOMIC DNA]</scope>
    <source>
        <tissue evidence="2">Leaf</tissue>
    </source>
</reference>
<evidence type="ECO:0000313" key="3">
    <source>
        <dbReference type="Proteomes" id="UP001558713"/>
    </source>
</evidence>
<accession>A0ABD1AJ95</accession>
<dbReference type="AlphaFoldDB" id="A0ABD1AJ95"/>
<evidence type="ECO:0000256" key="1">
    <source>
        <dbReference type="SAM" id="MobiDB-lite"/>
    </source>
</evidence>
<name>A0ABD1AJ95_CARAN</name>
<gene>
    <name evidence="2" type="ORF">V5N11_026661</name>
</gene>
<comment type="caution">
    <text evidence="2">The sequence shown here is derived from an EMBL/GenBank/DDBJ whole genome shotgun (WGS) entry which is preliminary data.</text>
</comment>
<dbReference type="Proteomes" id="UP001558713">
    <property type="component" value="Unassembled WGS sequence"/>
</dbReference>
<sequence length="85" mass="9228">MFSSSQFDPNSAFSGGRFMSSQHSQAYESSSSTAKNREFQGLVSVTVKQITESFQSGGEKFGLVINRISLTNVSLVGLVCDKDDH</sequence>
<protein>
    <submittedName>
        <fullName evidence="2">Replication protein A 32 kDa subunit A</fullName>
    </submittedName>
</protein>
<organism evidence="2 3">
    <name type="scientific">Cardamine amara subsp. amara</name>
    <dbReference type="NCBI Taxonomy" id="228776"/>
    <lineage>
        <taxon>Eukaryota</taxon>
        <taxon>Viridiplantae</taxon>
        <taxon>Streptophyta</taxon>
        <taxon>Embryophyta</taxon>
        <taxon>Tracheophyta</taxon>
        <taxon>Spermatophyta</taxon>
        <taxon>Magnoliopsida</taxon>
        <taxon>eudicotyledons</taxon>
        <taxon>Gunneridae</taxon>
        <taxon>Pentapetalae</taxon>
        <taxon>rosids</taxon>
        <taxon>malvids</taxon>
        <taxon>Brassicales</taxon>
        <taxon>Brassicaceae</taxon>
        <taxon>Cardamineae</taxon>
        <taxon>Cardamine</taxon>
    </lineage>
</organism>
<dbReference type="EMBL" id="JBANAX010000546">
    <property type="protein sequence ID" value="KAL1204164.1"/>
    <property type="molecule type" value="Genomic_DNA"/>
</dbReference>